<feature type="signal peptide" evidence="1">
    <location>
        <begin position="1"/>
        <end position="17"/>
    </location>
</feature>
<dbReference type="RefSeq" id="WP_073255740.1">
    <property type="nucleotide sequence ID" value="NZ_FQZQ01000024.1"/>
</dbReference>
<dbReference type="STRING" id="1470563.SAMN05444000_12447"/>
<gene>
    <name evidence="2" type="ORF">SAMN05444000_12447</name>
</gene>
<keyword evidence="3" id="KW-1185">Reference proteome</keyword>
<organism evidence="2 3">
    <name type="scientific">Shimia gijangensis</name>
    <dbReference type="NCBI Taxonomy" id="1470563"/>
    <lineage>
        <taxon>Bacteria</taxon>
        <taxon>Pseudomonadati</taxon>
        <taxon>Pseudomonadota</taxon>
        <taxon>Alphaproteobacteria</taxon>
        <taxon>Rhodobacterales</taxon>
        <taxon>Roseobacteraceae</taxon>
    </lineage>
</organism>
<sequence length="192" mass="21842">MRLLSSLLCIASLPVLADCPTPGDMTRGVRLTEANGDTETFFEFSNRVVRGVYNDGTDSGSRYLLQDGIFVIEAFDTLDDHAIPGSRTTFLYPEDAPSKFEDTRWDVQVISLIQGEFLNNNESHIFGPKTQVEIGACLFDMVPVISIYHDLDGYEEQLNYLVDFGFAYLVEMKERDMLPDRFDYIRIEAINR</sequence>
<proteinExistence type="predicted"/>
<evidence type="ECO:0000256" key="1">
    <source>
        <dbReference type="SAM" id="SignalP"/>
    </source>
</evidence>
<accession>A0A1M6R8T0</accession>
<dbReference type="AlphaFoldDB" id="A0A1M6R8T0"/>
<keyword evidence="1" id="KW-0732">Signal</keyword>
<name>A0A1M6R8T0_9RHOB</name>
<protein>
    <submittedName>
        <fullName evidence="2">Uncharacterized protein</fullName>
    </submittedName>
</protein>
<dbReference type="OrthoDB" id="7872144at2"/>
<reference evidence="3" key="1">
    <citation type="submission" date="2016-11" db="EMBL/GenBank/DDBJ databases">
        <authorList>
            <person name="Varghese N."/>
            <person name="Submissions S."/>
        </authorList>
    </citation>
    <scope>NUCLEOTIDE SEQUENCE [LARGE SCALE GENOMIC DNA]</scope>
    <source>
        <strain evidence="3">DSM 100564</strain>
    </source>
</reference>
<evidence type="ECO:0000313" key="2">
    <source>
        <dbReference type="EMBL" id="SHK28873.1"/>
    </source>
</evidence>
<evidence type="ECO:0000313" key="3">
    <source>
        <dbReference type="Proteomes" id="UP000183982"/>
    </source>
</evidence>
<dbReference type="Proteomes" id="UP000183982">
    <property type="component" value="Unassembled WGS sequence"/>
</dbReference>
<feature type="chain" id="PRO_5012770959" evidence="1">
    <location>
        <begin position="18"/>
        <end position="192"/>
    </location>
</feature>
<dbReference type="EMBL" id="FQZQ01000024">
    <property type="protein sequence ID" value="SHK28873.1"/>
    <property type="molecule type" value="Genomic_DNA"/>
</dbReference>